<gene>
    <name evidence="2" type="ORF">K432DRAFT_104502</name>
</gene>
<dbReference type="OrthoDB" id="4154357at2759"/>
<dbReference type="EMBL" id="KV745090">
    <property type="protein sequence ID" value="OCK77946.1"/>
    <property type="molecule type" value="Genomic_DNA"/>
</dbReference>
<organism evidence="2 3">
    <name type="scientific">Lepidopterella palustris CBS 459.81</name>
    <dbReference type="NCBI Taxonomy" id="1314670"/>
    <lineage>
        <taxon>Eukaryota</taxon>
        <taxon>Fungi</taxon>
        <taxon>Dikarya</taxon>
        <taxon>Ascomycota</taxon>
        <taxon>Pezizomycotina</taxon>
        <taxon>Dothideomycetes</taxon>
        <taxon>Pleosporomycetidae</taxon>
        <taxon>Mytilinidiales</taxon>
        <taxon>Argynnaceae</taxon>
        <taxon>Lepidopterella</taxon>
    </lineage>
</organism>
<dbReference type="AlphaFoldDB" id="A0A8E2E5U9"/>
<accession>A0A8E2E5U9</accession>
<evidence type="ECO:0000256" key="1">
    <source>
        <dbReference type="SAM" id="MobiDB-lite"/>
    </source>
</evidence>
<dbReference type="Proteomes" id="UP000250266">
    <property type="component" value="Unassembled WGS sequence"/>
</dbReference>
<proteinExistence type="predicted"/>
<protein>
    <submittedName>
        <fullName evidence="2">Uncharacterized protein</fullName>
    </submittedName>
</protein>
<name>A0A8E2E5U9_9PEZI</name>
<evidence type="ECO:0000313" key="2">
    <source>
        <dbReference type="EMBL" id="OCK77946.1"/>
    </source>
</evidence>
<sequence length="174" mass="18743">MPLPPTTTAAIRAIWTAVHSPASIPFPTTVARLAEYGVRRYRIDYVAESVTCYFAASEETESNLSSSDPTNTTTGIESNAGTESSVGVDVKTDMDISPLPHHNGISAGGHAWDLDALREAIRDVQGGKIRYTEFRDRVVGAGVVEYLVFFGGGGVRGRVVYVGDCGDLWVEMFP</sequence>
<feature type="region of interest" description="Disordered" evidence="1">
    <location>
        <begin position="61"/>
        <end position="84"/>
    </location>
</feature>
<keyword evidence="3" id="KW-1185">Reference proteome</keyword>
<feature type="compositionally biased region" description="Polar residues" evidence="1">
    <location>
        <begin position="62"/>
        <end position="84"/>
    </location>
</feature>
<evidence type="ECO:0000313" key="3">
    <source>
        <dbReference type="Proteomes" id="UP000250266"/>
    </source>
</evidence>
<reference evidence="2 3" key="1">
    <citation type="journal article" date="2016" name="Nat. Commun.">
        <title>Ectomycorrhizal ecology is imprinted in the genome of the dominant symbiotic fungus Cenococcum geophilum.</title>
        <authorList>
            <consortium name="DOE Joint Genome Institute"/>
            <person name="Peter M."/>
            <person name="Kohler A."/>
            <person name="Ohm R.A."/>
            <person name="Kuo A."/>
            <person name="Krutzmann J."/>
            <person name="Morin E."/>
            <person name="Arend M."/>
            <person name="Barry K.W."/>
            <person name="Binder M."/>
            <person name="Choi C."/>
            <person name="Clum A."/>
            <person name="Copeland A."/>
            <person name="Grisel N."/>
            <person name="Haridas S."/>
            <person name="Kipfer T."/>
            <person name="LaButti K."/>
            <person name="Lindquist E."/>
            <person name="Lipzen A."/>
            <person name="Maire R."/>
            <person name="Meier B."/>
            <person name="Mihaltcheva S."/>
            <person name="Molinier V."/>
            <person name="Murat C."/>
            <person name="Poggeler S."/>
            <person name="Quandt C.A."/>
            <person name="Sperisen C."/>
            <person name="Tritt A."/>
            <person name="Tisserant E."/>
            <person name="Crous P.W."/>
            <person name="Henrissat B."/>
            <person name="Nehls U."/>
            <person name="Egli S."/>
            <person name="Spatafora J.W."/>
            <person name="Grigoriev I.V."/>
            <person name="Martin F.M."/>
        </authorList>
    </citation>
    <scope>NUCLEOTIDE SEQUENCE [LARGE SCALE GENOMIC DNA]</scope>
    <source>
        <strain evidence="2 3">CBS 459.81</strain>
    </source>
</reference>